<dbReference type="Proteomes" id="UP000232323">
    <property type="component" value="Unassembled WGS sequence"/>
</dbReference>
<feature type="domain" description="Sulfotransferase" evidence="8">
    <location>
        <begin position="60"/>
        <end position="398"/>
    </location>
</feature>
<evidence type="ECO:0000256" key="4">
    <source>
        <dbReference type="PIRSR" id="PIRSR637359-2"/>
    </source>
</evidence>
<dbReference type="OrthoDB" id="8958249at2759"/>
<feature type="region of interest" description="Disordered" evidence="6">
    <location>
        <begin position="221"/>
        <end position="244"/>
    </location>
</feature>
<evidence type="ECO:0000259" key="8">
    <source>
        <dbReference type="Pfam" id="PF00685"/>
    </source>
</evidence>
<reference evidence="9 10" key="1">
    <citation type="submission" date="2017-08" db="EMBL/GenBank/DDBJ databases">
        <title>Acidophilic green algal genome provides insights into adaptation to an acidic environment.</title>
        <authorList>
            <person name="Hirooka S."/>
            <person name="Hirose Y."/>
            <person name="Kanesaki Y."/>
            <person name="Higuchi S."/>
            <person name="Fujiwara T."/>
            <person name="Onuma R."/>
            <person name="Era A."/>
            <person name="Ohbayashi R."/>
            <person name="Uzuka A."/>
            <person name="Nozaki H."/>
            <person name="Yoshikawa H."/>
            <person name="Miyagishima S.Y."/>
        </authorList>
    </citation>
    <scope>NUCLEOTIDE SEQUENCE [LARGE SCALE GENOMIC DNA]</scope>
    <source>
        <strain evidence="9 10">NIES-2499</strain>
    </source>
</reference>
<accession>A0A250X1V8</accession>
<evidence type="ECO:0000256" key="2">
    <source>
        <dbReference type="ARBA" id="ARBA00023180"/>
    </source>
</evidence>
<dbReference type="GO" id="GO:0008146">
    <property type="term" value="F:sulfotransferase activity"/>
    <property type="evidence" value="ECO:0007669"/>
    <property type="project" value="InterPro"/>
</dbReference>
<dbReference type="Pfam" id="PF00685">
    <property type="entry name" value="Sulfotransfer_1"/>
    <property type="match status" value="1"/>
</dbReference>
<feature type="active site" description="For sulfotransferase activity" evidence="3">
    <location>
        <position position="66"/>
    </location>
</feature>
<keyword evidence="2" id="KW-0325">Glycoprotein</keyword>
<protein>
    <recommendedName>
        <fullName evidence="5">Sulfotransferase</fullName>
        <ecNumber evidence="5">2.8.2.-</ecNumber>
    </recommendedName>
</protein>
<evidence type="ECO:0000256" key="7">
    <source>
        <dbReference type="SAM" id="SignalP"/>
    </source>
</evidence>
<feature type="chain" id="PRO_5013100764" description="Sulfotransferase" evidence="7">
    <location>
        <begin position="31"/>
        <end position="456"/>
    </location>
</feature>
<evidence type="ECO:0000256" key="3">
    <source>
        <dbReference type="PIRSR" id="PIRSR637359-1"/>
    </source>
</evidence>
<dbReference type="AlphaFoldDB" id="A0A250X1V8"/>
<proteinExistence type="inferred from homology"/>
<dbReference type="PANTHER" id="PTHR10605">
    <property type="entry name" value="HEPARAN SULFATE SULFOTRANSFERASE"/>
    <property type="match status" value="1"/>
</dbReference>
<dbReference type="SUPFAM" id="SSF52540">
    <property type="entry name" value="P-loop containing nucleoside triphosphate hydrolases"/>
    <property type="match status" value="1"/>
</dbReference>
<dbReference type="PANTHER" id="PTHR10605:SF56">
    <property type="entry name" value="BIFUNCTIONAL HEPARAN SULFATE N-DEACETYLASE_N-SULFOTRANSFERASE"/>
    <property type="match status" value="1"/>
</dbReference>
<dbReference type="InterPro" id="IPR027417">
    <property type="entry name" value="P-loop_NTPase"/>
</dbReference>
<feature type="binding site" evidence="4">
    <location>
        <position position="172"/>
    </location>
    <ligand>
        <name>3'-phosphoadenylyl sulfate</name>
        <dbReference type="ChEBI" id="CHEBI:58339"/>
    </ligand>
</feature>
<keyword evidence="10" id="KW-1185">Reference proteome</keyword>
<sequence length="456" mass="52037">MSVKNKAEMQMMFLINVFLIQDLVCTQVHSERISVEDAGCCKPNEIQNSARLSPSTKFAFIIGAQKSGTTFLFDELVDRHPHIFPQANPRKMMNSKKEPHYFDHFLLSELSEYIGAFPDPYDVLQGSNVTWTFLDGTPSYLLFPSAACRVAAAFPHAKLVAVLRDPLQRAYSHWNMAKYFGQTAGFHTLVSHRQQPQRKEDKEDSIIRVIEDMSIAPADIKEGIDNNNHVRSSSNDSNKGGSMDNRTWLLEAASTRAVRSSPEDEAAASARNKTKSEMIDLILNHCVGMGDQALTLVRRGLYVYQLDWWLRLFPPSQLLIINHHEMYNESEALLDRVILFLGHDPSLKKRRDKTDVSQDMDDSMPARLRQLKRQDNNKVKQQAKSARAAFQKRNSSGWSLPRLETPDTYKDTMHQLYAYYQRHNERLYDLIDTLGPGTVGWSGNKFPSQYTAGNFE</sequence>
<name>A0A250X1V8_9CHLO</name>
<evidence type="ECO:0000313" key="10">
    <source>
        <dbReference type="Proteomes" id="UP000232323"/>
    </source>
</evidence>
<gene>
    <name evidence="9" type="ORF">CEUSTIGMA_g4483.t1</name>
</gene>
<comment type="caution">
    <text evidence="9">The sequence shown here is derived from an EMBL/GenBank/DDBJ whole genome shotgun (WGS) entry which is preliminary data.</text>
</comment>
<dbReference type="InterPro" id="IPR037359">
    <property type="entry name" value="NST/OST"/>
</dbReference>
<feature type="binding site" evidence="4">
    <location>
        <position position="164"/>
    </location>
    <ligand>
        <name>3'-phosphoadenylyl sulfate</name>
        <dbReference type="ChEBI" id="CHEBI:58339"/>
    </ligand>
</feature>
<dbReference type="EC" id="2.8.2.-" evidence="5"/>
<dbReference type="InterPro" id="IPR000863">
    <property type="entry name" value="Sulfotransferase_dom"/>
</dbReference>
<evidence type="ECO:0000313" key="9">
    <source>
        <dbReference type="EMBL" id="GAX77036.1"/>
    </source>
</evidence>
<evidence type="ECO:0000256" key="6">
    <source>
        <dbReference type="SAM" id="MobiDB-lite"/>
    </source>
</evidence>
<comment type="similarity">
    <text evidence="5">Belongs to the sulfotransferase 1 family.</text>
</comment>
<evidence type="ECO:0000256" key="5">
    <source>
        <dbReference type="RuleBase" id="RU361155"/>
    </source>
</evidence>
<feature type="compositionally biased region" description="Polar residues" evidence="6">
    <location>
        <begin position="225"/>
        <end position="240"/>
    </location>
</feature>
<evidence type="ECO:0000256" key="1">
    <source>
        <dbReference type="ARBA" id="ARBA00022679"/>
    </source>
</evidence>
<organism evidence="9 10">
    <name type="scientific">Chlamydomonas eustigma</name>
    <dbReference type="NCBI Taxonomy" id="1157962"/>
    <lineage>
        <taxon>Eukaryota</taxon>
        <taxon>Viridiplantae</taxon>
        <taxon>Chlorophyta</taxon>
        <taxon>core chlorophytes</taxon>
        <taxon>Chlorophyceae</taxon>
        <taxon>CS clade</taxon>
        <taxon>Chlamydomonadales</taxon>
        <taxon>Chlamydomonadaceae</taxon>
        <taxon>Chlamydomonas</taxon>
    </lineage>
</organism>
<keyword evidence="1 5" id="KW-0808">Transferase</keyword>
<dbReference type="Gene3D" id="3.40.50.300">
    <property type="entry name" value="P-loop containing nucleotide triphosphate hydrolases"/>
    <property type="match status" value="1"/>
</dbReference>
<keyword evidence="7" id="KW-0732">Signal</keyword>
<dbReference type="EMBL" id="BEGY01000021">
    <property type="protein sequence ID" value="GAX77036.1"/>
    <property type="molecule type" value="Genomic_DNA"/>
</dbReference>
<feature type="signal peptide" evidence="7">
    <location>
        <begin position="1"/>
        <end position="30"/>
    </location>
</feature>